<dbReference type="Pfam" id="PF26557">
    <property type="entry name" value="Cullin_AB"/>
    <property type="match status" value="1"/>
</dbReference>
<dbReference type="SUPFAM" id="SSF75632">
    <property type="entry name" value="Cullin homology domain"/>
    <property type="match status" value="1"/>
</dbReference>
<dbReference type="PROSITE" id="PS50127">
    <property type="entry name" value="UBC_2"/>
    <property type="match status" value="1"/>
</dbReference>
<evidence type="ECO:0000259" key="9">
    <source>
        <dbReference type="PROSITE" id="PS50127"/>
    </source>
</evidence>
<reference evidence="10" key="1">
    <citation type="submission" date="2021-02" db="EMBL/GenBank/DDBJ databases">
        <authorList>
            <person name="Dougan E. K."/>
            <person name="Rhodes N."/>
            <person name="Thang M."/>
            <person name="Chan C."/>
        </authorList>
    </citation>
    <scope>NUCLEOTIDE SEQUENCE</scope>
</reference>
<dbReference type="Proteomes" id="UP000601435">
    <property type="component" value="Unassembled WGS sequence"/>
</dbReference>
<dbReference type="SMART" id="SM00884">
    <property type="entry name" value="Cullin_Nedd8"/>
    <property type="match status" value="1"/>
</dbReference>
<proteinExistence type="inferred from homology"/>
<dbReference type="SMART" id="SM00182">
    <property type="entry name" value="CULLIN"/>
    <property type="match status" value="1"/>
</dbReference>
<dbReference type="AlphaFoldDB" id="A0A812Q397"/>
<evidence type="ECO:0000256" key="1">
    <source>
        <dbReference type="ARBA" id="ARBA00022499"/>
    </source>
</evidence>
<organism evidence="10 11">
    <name type="scientific">Symbiodinium necroappetens</name>
    <dbReference type="NCBI Taxonomy" id="1628268"/>
    <lineage>
        <taxon>Eukaryota</taxon>
        <taxon>Sar</taxon>
        <taxon>Alveolata</taxon>
        <taxon>Dinophyceae</taxon>
        <taxon>Suessiales</taxon>
        <taxon>Symbiodiniaceae</taxon>
        <taxon>Symbiodinium</taxon>
    </lineage>
</organism>
<name>A0A812Q397_9DINO</name>
<keyword evidence="3" id="KW-0862">Zinc</keyword>
<dbReference type="Gene3D" id="3.30.230.130">
    <property type="entry name" value="Cullin, Chain C, Domain 2"/>
    <property type="match status" value="1"/>
</dbReference>
<dbReference type="CDD" id="cd02440">
    <property type="entry name" value="AdoMet_MTases"/>
    <property type="match status" value="1"/>
</dbReference>
<dbReference type="SUPFAM" id="SSF53335">
    <property type="entry name" value="S-adenosyl-L-methionine-dependent methyltransferases"/>
    <property type="match status" value="1"/>
</dbReference>
<keyword evidence="3" id="KW-0863">Zinc-finger</keyword>
<comment type="similarity">
    <text evidence="4 5">Belongs to the cullin family.</text>
</comment>
<dbReference type="Gene3D" id="3.30.40.10">
    <property type="entry name" value="Zinc/RING finger domain, C3HC4 (zinc finger)"/>
    <property type="match status" value="1"/>
</dbReference>
<dbReference type="Gene3D" id="1.10.10.10">
    <property type="entry name" value="Winged helix-like DNA-binding domain superfamily/Winged helix DNA-binding domain"/>
    <property type="match status" value="1"/>
</dbReference>
<dbReference type="InterPro" id="IPR019559">
    <property type="entry name" value="Cullin_neddylation_domain"/>
</dbReference>
<evidence type="ECO:0000313" key="10">
    <source>
        <dbReference type="EMBL" id="CAE7375212.1"/>
    </source>
</evidence>
<dbReference type="Pfam" id="PF10557">
    <property type="entry name" value="Cullin_Nedd8"/>
    <property type="match status" value="1"/>
</dbReference>
<dbReference type="InterPro" id="IPR036317">
    <property type="entry name" value="Cullin_homology_sf"/>
</dbReference>
<dbReference type="PROSITE" id="PS50069">
    <property type="entry name" value="CULLIN_2"/>
    <property type="match status" value="1"/>
</dbReference>
<dbReference type="InterPro" id="IPR019410">
    <property type="entry name" value="Methyltransf_16"/>
</dbReference>
<feature type="domain" description="Cullin family profile" evidence="7">
    <location>
        <begin position="511"/>
        <end position="708"/>
    </location>
</feature>
<dbReference type="InterPro" id="IPR029063">
    <property type="entry name" value="SAM-dependent_MTases_sf"/>
</dbReference>
<protein>
    <submittedName>
        <fullName evidence="10">CUL1 protein</fullName>
    </submittedName>
</protein>
<keyword evidence="11" id="KW-1185">Reference proteome</keyword>
<dbReference type="InterPro" id="IPR059120">
    <property type="entry name" value="Cullin-like_AB"/>
</dbReference>
<dbReference type="PROSITE" id="PS50089">
    <property type="entry name" value="ZF_RING_2"/>
    <property type="match status" value="1"/>
</dbReference>
<keyword evidence="1" id="KW-1017">Isopeptide bond</keyword>
<sequence length="1031" mass="112653">MGSALSEAEVDLPALPQQQIIRVTDGQATAASSQESGQSDLPASLGTTKQAVAVRPSLMLKGITMENGGVTLSLHAAGPGFAELRLGAEVAAGAAGAWPSLNGGSAFRQQVAAGSSQLRFQNCRPVRRERTWPLVAVLRPGACSGSAVLDPPDGTVMVFCSLSLDKGLGIEKQVIAWGGGGAAFEVKDLFGIQEVHRPHGSGDEQSNKNCVVCLTEARNTALLPCSHFCVCHQCALTLRMTPGRNRCPLCRQEVRDLLRLDLADEAPEEVKDAANETEPPKAGQGRGCSKDFQAYRLNGVVKTALSKDQSEPDAALSQASEGYKGQASPPTPGSAGQGSASNAKSAVRKSCCESMGTVAECNRAMDFKMLELSLCDPDGGDLRIWSLRLLTQGVDVGSEFGRQLRRWNIDAVELEIWIPDAFPTSPPKVRVLKPYFDSGSFRVHSYGALCMEVLSSQGWSPGLTLAQLGVQIKDIMLQGSGRISGTGTMADPGAAGRQRAMDIADRIEVELFSFLSDKDLFAEIYRNQLSKRLLYETSASEDAEKSMIAKLKMKCGAQFTSKLEGMLTDLSLALDTQKDFKDHCEQLPEGKAALGGIEFNVTVLTTGFWPSYQVQEASLCPEMQKAINVFSNYYNGKTQHRRLQWIHSLGQATIAAKLNGRRHDLIVNSYQALILLLFTRDESHNLSFIQNSTGLEPSMCKKLLATLSIAKFKILSKTGDGKTIEDDASFTPNDSFQCPHRKIKVPPPVTEETHNKERVEEDRSIAIEAAIVRIMKMRKTLNHQQLVTEVLTQLAFFKPNPKLVKQRIEHLIEREYLERDKNQASIYRHEPMDSWEEEVAFSPAGGHAAFKVKICELPMADGVHASTGCQLWSSSIVLARELMGRPQIVEKRRVLEVGAGCGLLGLAVSRLARQTLITDGDEEVVRNLARNIDLNRSLWSDDSSLGDVTSRVLRWEELLDDPWPCEDHVEVIVASDIIYGNWGDTVGEALCRVLEPDGVIILAASEDRRGGMRCFQDHMKTKGFGVLESKL</sequence>
<dbReference type="PANTHER" id="PTHR11932">
    <property type="entry name" value="CULLIN"/>
    <property type="match status" value="1"/>
</dbReference>
<dbReference type="Gene3D" id="3.40.50.150">
    <property type="entry name" value="Vaccinia Virus protein VP39"/>
    <property type="match status" value="1"/>
</dbReference>
<dbReference type="InterPro" id="IPR045093">
    <property type="entry name" value="Cullin"/>
</dbReference>
<evidence type="ECO:0000256" key="3">
    <source>
        <dbReference type="PROSITE-ProRule" id="PRU00175"/>
    </source>
</evidence>
<evidence type="ECO:0000256" key="6">
    <source>
        <dbReference type="SAM" id="MobiDB-lite"/>
    </source>
</evidence>
<dbReference type="InterPro" id="IPR013083">
    <property type="entry name" value="Znf_RING/FYVE/PHD"/>
</dbReference>
<dbReference type="EMBL" id="CAJNJA010016143">
    <property type="protein sequence ID" value="CAE7375212.1"/>
    <property type="molecule type" value="Genomic_DNA"/>
</dbReference>
<dbReference type="InterPro" id="IPR016135">
    <property type="entry name" value="UBQ-conjugating_enzyme/RWD"/>
</dbReference>
<dbReference type="Pfam" id="PF00888">
    <property type="entry name" value="Cullin"/>
    <property type="match status" value="1"/>
</dbReference>
<feature type="domain" description="UBC core" evidence="9">
    <location>
        <begin position="345"/>
        <end position="518"/>
    </location>
</feature>
<evidence type="ECO:0000256" key="4">
    <source>
        <dbReference type="PROSITE-ProRule" id="PRU00330"/>
    </source>
</evidence>
<dbReference type="SUPFAM" id="SSF46785">
    <property type="entry name" value="Winged helix' DNA-binding domain"/>
    <property type="match status" value="1"/>
</dbReference>
<keyword evidence="2" id="KW-0832">Ubl conjugation</keyword>
<dbReference type="InterPro" id="IPR016158">
    <property type="entry name" value="Cullin_homology"/>
</dbReference>
<dbReference type="InterPro" id="IPR000608">
    <property type="entry name" value="UBC"/>
</dbReference>
<feature type="region of interest" description="Disordered" evidence="6">
    <location>
        <begin position="25"/>
        <end position="44"/>
    </location>
</feature>
<dbReference type="Pfam" id="PF00179">
    <property type="entry name" value="UQ_con"/>
    <property type="match status" value="1"/>
</dbReference>
<keyword evidence="3" id="KW-0479">Metal-binding</keyword>
<dbReference type="GO" id="GO:0006511">
    <property type="term" value="P:ubiquitin-dependent protein catabolic process"/>
    <property type="evidence" value="ECO:0007669"/>
    <property type="project" value="InterPro"/>
</dbReference>
<evidence type="ECO:0000256" key="5">
    <source>
        <dbReference type="RuleBase" id="RU003829"/>
    </source>
</evidence>
<dbReference type="SUPFAM" id="SSF57850">
    <property type="entry name" value="RING/U-box"/>
    <property type="match status" value="1"/>
</dbReference>
<feature type="domain" description="RING-type" evidence="8">
    <location>
        <begin position="210"/>
        <end position="251"/>
    </location>
</feature>
<dbReference type="Pfam" id="PF13920">
    <property type="entry name" value="zf-C3HC4_3"/>
    <property type="match status" value="1"/>
</dbReference>
<dbReference type="InterPro" id="IPR001841">
    <property type="entry name" value="Znf_RING"/>
</dbReference>
<dbReference type="GO" id="GO:0008270">
    <property type="term" value="F:zinc ion binding"/>
    <property type="evidence" value="ECO:0007669"/>
    <property type="project" value="UniProtKB-KW"/>
</dbReference>
<dbReference type="FunFam" id="1.10.10.10:FF:000014">
    <property type="entry name" value="Cullin 1"/>
    <property type="match status" value="1"/>
</dbReference>
<accession>A0A812Q397</accession>
<feature type="non-terminal residue" evidence="10">
    <location>
        <position position="1"/>
    </location>
</feature>
<dbReference type="Gene3D" id="3.10.110.10">
    <property type="entry name" value="Ubiquitin Conjugating Enzyme"/>
    <property type="match status" value="1"/>
</dbReference>
<dbReference type="InterPro" id="IPR036388">
    <property type="entry name" value="WH-like_DNA-bd_sf"/>
</dbReference>
<evidence type="ECO:0000259" key="7">
    <source>
        <dbReference type="PROSITE" id="PS50069"/>
    </source>
</evidence>
<comment type="caution">
    <text evidence="10">The sequence shown here is derived from an EMBL/GenBank/DDBJ whole genome shotgun (WGS) entry which is preliminary data.</text>
</comment>
<dbReference type="Gene3D" id="1.20.1310.10">
    <property type="entry name" value="Cullin Repeats"/>
    <property type="match status" value="1"/>
</dbReference>
<dbReference type="SMART" id="SM00184">
    <property type="entry name" value="RING"/>
    <property type="match status" value="1"/>
</dbReference>
<dbReference type="CDD" id="cd23802">
    <property type="entry name" value="UBCc_UBE2Q"/>
    <property type="match status" value="1"/>
</dbReference>
<feature type="region of interest" description="Disordered" evidence="6">
    <location>
        <begin position="268"/>
        <end position="288"/>
    </location>
</feature>
<evidence type="ECO:0000256" key="2">
    <source>
        <dbReference type="ARBA" id="ARBA00022843"/>
    </source>
</evidence>
<dbReference type="OrthoDB" id="27073at2759"/>
<feature type="region of interest" description="Disordered" evidence="6">
    <location>
        <begin position="304"/>
        <end position="341"/>
    </location>
</feature>
<dbReference type="Pfam" id="PF10294">
    <property type="entry name" value="Methyltransf_16"/>
    <property type="match status" value="1"/>
</dbReference>
<evidence type="ECO:0000313" key="11">
    <source>
        <dbReference type="Proteomes" id="UP000601435"/>
    </source>
</evidence>
<gene>
    <name evidence="10" type="primary">CUL1</name>
    <name evidence="10" type="ORF">SNEC2469_LOCUS10113</name>
</gene>
<dbReference type="InterPro" id="IPR036390">
    <property type="entry name" value="WH_DNA-bd_sf"/>
</dbReference>
<dbReference type="InterPro" id="IPR001373">
    <property type="entry name" value="Cullin_N"/>
</dbReference>
<dbReference type="SUPFAM" id="SSF54495">
    <property type="entry name" value="UBC-like"/>
    <property type="match status" value="1"/>
</dbReference>
<dbReference type="GO" id="GO:0031625">
    <property type="term" value="F:ubiquitin protein ligase binding"/>
    <property type="evidence" value="ECO:0007669"/>
    <property type="project" value="InterPro"/>
</dbReference>
<evidence type="ECO:0000259" key="8">
    <source>
        <dbReference type="PROSITE" id="PS50089"/>
    </source>
</evidence>